<dbReference type="AlphaFoldDB" id="A0A6J4UGX5"/>
<reference evidence="2" key="1">
    <citation type="submission" date="2020-02" db="EMBL/GenBank/DDBJ databases">
        <authorList>
            <person name="Meier V. D."/>
        </authorList>
    </citation>
    <scope>NUCLEOTIDE SEQUENCE</scope>
    <source>
        <strain evidence="2">AVDCRST_MAG73</strain>
    </source>
</reference>
<protein>
    <submittedName>
        <fullName evidence="2">FAD dependent oxidoreductase</fullName>
    </submittedName>
</protein>
<proteinExistence type="predicted"/>
<feature type="non-terminal residue" evidence="2">
    <location>
        <position position="1"/>
    </location>
</feature>
<dbReference type="EMBL" id="CADCWE010000179">
    <property type="protein sequence ID" value="CAA9549341.1"/>
    <property type="molecule type" value="Genomic_DNA"/>
</dbReference>
<evidence type="ECO:0000256" key="1">
    <source>
        <dbReference type="SAM" id="MobiDB-lite"/>
    </source>
</evidence>
<feature type="compositionally biased region" description="Basic and acidic residues" evidence="1">
    <location>
        <begin position="99"/>
        <end position="114"/>
    </location>
</feature>
<feature type="compositionally biased region" description="Low complexity" evidence="1">
    <location>
        <begin position="77"/>
        <end position="87"/>
    </location>
</feature>
<sequence>GAGGAGRDRRLPGRIVPGPARLGPGRPRLGRDHGRHRRRAAADREDARNPWPVPDGGLQRRGLLLGGDRRPGRRRPGLWALPGLRPGAVSAGPGRGGRHRLEQPVHRREAERGGRGAGAGGPGL</sequence>
<organism evidence="2">
    <name type="scientific">uncultured Thermomicrobiales bacterium</name>
    <dbReference type="NCBI Taxonomy" id="1645740"/>
    <lineage>
        <taxon>Bacteria</taxon>
        <taxon>Pseudomonadati</taxon>
        <taxon>Thermomicrobiota</taxon>
        <taxon>Thermomicrobia</taxon>
        <taxon>Thermomicrobiales</taxon>
        <taxon>environmental samples</taxon>
    </lineage>
</organism>
<feature type="region of interest" description="Disordered" evidence="1">
    <location>
        <begin position="1"/>
        <end position="124"/>
    </location>
</feature>
<feature type="compositionally biased region" description="Gly residues" evidence="1">
    <location>
        <begin position="115"/>
        <end position="124"/>
    </location>
</feature>
<feature type="non-terminal residue" evidence="2">
    <location>
        <position position="124"/>
    </location>
</feature>
<accession>A0A6J4UGX5</accession>
<evidence type="ECO:0000313" key="2">
    <source>
        <dbReference type="EMBL" id="CAA9549341.1"/>
    </source>
</evidence>
<gene>
    <name evidence="2" type="ORF">AVDCRST_MAG73-2734</name>
</gene>
<feature type="compositionally biased region" description="Low complexity" evidence="1">
    <location>
        <begin position="17"/>
        <end position="27"/>
    </location>
</feature>
<feature type="compositionally biased region" description="Basic and acidic residues" evidence="1">
    <location>
        <begin position="1"/>
        <end position="11"/>
    </location>
</feature>
<name>A0A6J4UGX5_9BACT</name>